<keyword evidence="3" id="KW-1185">Reference proteome</keyword>
<dbReference type="InterPro" id="IPR012337">
    <property type="entry name" value="RNaseH-like_sf"/>
</dbReference>
<reference evidence="2 3" key="1">
    <citation type="journal article" date="2015" name="Int. J. Syst. Evol. Microbiol.">
        <title>Flavisolibacter ginsenosidimutans sp. nov., with ginsenoside-converting activity isolated from soil used for cultivating ginseng.</title>
        <authorList>
            <person name="Zhao Y."/>
            <person name="Liu Q."/>
            <person name="Kang M.S."/>
            <person name="Jin F."/>
            <person name="Yu H."/>
            <person name="Im W.T."/>
        </authorList>
    </citation>
    <scope>NUCLEOTIDE SEQUENCE [LARGE SCALE GENOMIC DNA]</scope>
    <source>
        <strain evidence="2 3">Gsoil 636</strain>
    </source>
</reference>
<feature type="domain" description="Exonuclease" evidence="1">
    <location>
        <begin position="7"/>
        <end position="173"/>
    </location>
</feature>
<dbReference type="KEGG" id="fgg:FSB75_05355"/>
<dbReference type="Proteomes" id="UP000321204">
    <property type="component" value="Chromosome"/>
</dbReference>
<dbReference type="CDD" id="cd06127">
    <property type="entry name" value="DEDDh"/>
    <property type="match status" value="1"/>
</dbReference>
<protein>
    <submittedName>
        <fullName evidence="2">3'-5' exonuclease</fullName>
    </submittedName>
</protein>
<dbReference type="OrthoDB" id="9791657at2"/>
<gene>
    <name evidence="2" type="ORF">FSB75_05355</name>
</gene>
<dbReference type="PANTHER" id="PTHR30231:SF41">
    <property type="entry name" value="DNA POLYMERASE III SUBUNIT EPSILON"/>
    <property type="match status" value="1"/>
</dbReference>
<keyword evidence="2" id="KW-0378">Hydrolase</keyword>
<dbReference type="GO" id="GO:0003676">
    <property type="term" value="F:nucleic acid binding"/>
    <property type="evidence" value="ECO:0007669"/>
    <property type="project" value="InterPro"/>
</dbReference>
<dbReference type="RefSeq" id="WP_146783873.1">
    <property type="nucleotide sequence ID" value="NZ_BAABIO010000002.1"/>
</dbReference>
<dbReference type="InterPro" id="IPR036397">
    <property type="entry name" value="RNaseH_sf"/>
</dbReference>
<proteinExistence type="predicted"/>
<dbReference type="SMART" id="SM00479">
    <property type="entry name" value="EXOIII"/>
    <property type="match status" value="1"/>
</dbReference>
<accession>A0A5B8UFL2</accession>
<dbReference type="AlphaFoldDB" id="A0A5B8UFL2"/>
<keyword evidence="2" id="KW-0269">Exonuclease</keyword>
<dbReference type="InterPro" id="IPR046768">
    <property type="entry name" value="ExoX-like_C"/>
</dbReference>
<dbReference type="GO" id="GO:0005829">
    <property type="term" value="C:cytosol"/>
    <property type="evidence" value="ECO:0007669"/>
    <property type="project" value="TreeGrafter"/>
</dbReference>
<organism evidence="2 3">
    <name type="scientific">Flavisolibacter ginsenosidimutans</name>
    <dbReference type="NCBI Taxonomy" id="661481"/>
    <lineage>
        <taxon>Bacteria</taxon>
        <taxon>Pseudomonadati</taxon>
        <taxon>Bacteroidota</taxon>
        <taxon>Chitinophagia</taxon>
        <taxon>Chitinophagales</taxon>
        <taxon>Chitinophagaceae</taxon>
        <taxon>Flavisolibacter</taxon>
    </lineage>
</organism>
<dbReference type="Pfam" id="PF20600">
    <property type="entry name" value="ExoX-like_C"/>
    <property type="match status" value="1"/>
</dbReference>
<dbReference type="EMBL" id="CP042433">
    <property type="protein sequence ID" value="QEC55354.1"/>
    <property type="molecule type" value="Genomic_DNA"/>
</dbReference>
<evidence type="ECO:0000313" key="3">
    <source>
        <dbReference type="Proteomes" id="UP000321204"/>
    </source>
</evidence>
<name>A0A5B8UFL2_9BACT</name>
<dbReference type="InterPro" id="IPR013520">
    <property type="entry name" value="Ribonucl_H"/>
</dbReference>
<dbReference type="SUPFAM" id="SSF53098">
    <property type="entry name" value="Ribonuclease H-like"/>
    <property type="match status" value="1"/>
</dbReference>
<dbReference type="GO" id="GO:0045004">
    <property type="term" value="P:DNA replication proofreading"/>
    <property type="evidence" value="ECO:0007669"/>
    <property type="project" value="TreeGrafter"/>
</dbReference>
<dbReference type="Pfam" id="PF00929">
    <property type="entry name" value="RNase_T"/>
    <property type="match status" value="1"/>
</dbReference>
<keyword evidence="2" id="KW-0540">Nuclease</keyword>
<dbReference type="GO" id="GO:0008408">
    <property type="term" value="F:3'-5' exonuclease activity"/>
    <property type="evidence" value="ECO:0007669"/>
    <property type="project" value="TreeGrafter"/>
</dbReference>
<evidence type="ECO:0000313" key="2">
    <source>
        <dbReference type="EMBL" id="QEC55354.1"/>
    </source>
</evidence>
<sequence>MLQLKKPLAVIDIEATGSNATTDRIVEIAMVKYLPDGTRTVKRKIINPQMPIPPSIVDIHGITDEMVKDAPTFKQAAHEIKQFLDGCDIACYNAYRLDVPLLMEEFIRAEVDFDFKSRKLVDVQKIFHTMEQRTLSAAYKFYCNKPLEDAHSAEADAAATAEILFAQVERYPQLGTSVESIIKAVGEDNVIDFARRLAYDEKGVEVFNFGKHKGRPIADVLKTEPQYYDWMMKGEFPMNTKQKLTEIYTRIMLKKRLS</sequence>
<dbReference type="PANTHER" id="PTHR30231">
    <property type="entry name" value="DNA POLYMERASE III SUBUNIT EPSILON"/>
    <property type="match status" value="1"/>
</dbReference>
<evidence type="ECO:0000259" key="1">
    <source>
        <dbReference type="SMART" id="SM00479"/>
    </source>
</evidence>
<dbReference type="Gene3D" id="3.30.420.10">
    <property type="entry name" value="Ribonuclease H-like superfamily/Ribonuclease H"/>
    <property type="match status" value="1"/>
</dbReference>